<accession>A0A1W1BKS9</accession>
<comment type="similarity">
    <text evidence="1">Belongs to the transferase hexapeptide repeat family.</text>
</comment>
<dbReference type="Gene3D" id="1.10.3130.10">
    <property type="entry name" value="serine acetyltransferase, domain 1"/>
    <property type="match status" value="1"/>
</dbReference>
<dbReference type="FunFam" id="2.160.10.10:FF:000007">
    <property type="entry name" value="Serine acetyltransferase"/>
    <property type="match status" value="1"/>
</dbReference>
<dbReference type="AlphaFoldDB" id="A0A1W1BKS9"/>
<gene>
    <name evidence="7" type="ORF">MNB_SV-14-812</name>
</gene>
<dbReference type="GO" id="GO:0009001">
    <property type="term" value="F:serine O-acetyltransferase activity"/>
    <property type="evidence" value="ECO:0007669"/>
    <property type="project" value="UniProtKB-EC"/>
</dbReference>
<dbReference type="Gene3D" id="2.160.10.10">
    <property type="entry name" value="Hexapeptide repeat proteins"/>
    <property type="match status" value="1"/>
</dbReference>
<evidence type="ECO:0000256" key="2">
    <source>
        <dbReference type="ARBA" id="ARBA00013266"/>
    </source>
</evidence>
<keyword evidence="3" id="KW-0028">Amino-acid biosynthesis</keyword>
<evidence type="ECO:0000256" key="6">
    <source>
        <dbReference type="ARBA" id="ARBA00049486"/>
    </source>
</evidence>
<evidence type="ECO:0000256" key="5">
    <source>
        <dbReference type="ARBA" id="ARBA00023315"/>
    </source>
</evidence>
<dbReference type="InterPro" id="IPR018357">
    <property type="entry name" value="Hexapep_transf_CS"/>
</dbReference>
<dbReference type="CDD" id="cd03354">
    <property type="entry name" value="LbH_SAT"/>
    <property type="match status" value="1"/>
</dbReference>
<dbReference type="Pfam" id="PF00132">
    <property type="entry name" value="Hexapep"/>
    <property type="match status" value="1"/>
</dbReference>
<dbReference type="GO" id="GO:0006535">
    <property type="term" value="P:cysteine biosynthetic process from serine"/>
    <property type="evidence" value="ECO:0007669"/>
    <property type="project" value="InterPro"/>
</dbReference>
<sequence length="232" mass="25946">MNLFRKIKEDFLNVKRNDPARHNTFELFFNYPGLWALFFYRISNSLYKRGLRFIPRFISAIGQFLTTVDIHPAATIGCRVFIDHAMGVVIGETAIIGDDVIIYQQVTLGGVSTSRGKRHPTVENNVIIGTGAKVLGNITIGTGAKIGANSVVVKDVPPFATAIGIPARIINCDNKNAELRHDMLPDVNKEIFHYLIKRIAVLEETIKTGNVELMEKEDHELSEIYATFIKSM</sequence>
<name>A0A1W1BKS9_9ZZZZ</name>
<dbReference type="SUPFAM" id="SSF51161">
    <property type="entry name" value="Trimeric LpxA-like enzymes"/>
    <property type="match status" value="1"/>
</dbReference>
<evidence type="ECO:0000256" key="3">
    <source>
        <dbReference type="ARBA" id="ARBA00022605"/>
    </source>
</evidence>
<dbReference type="NCBIfam" id="NF041874">
    <property type="entry name" value="EPS_EpsC"/>
    <property type="match status" value="1"/>
</dbReference>
<dbReference type="InterPro" id="IPR011004">
    <property type="entry name" value="Trimer_LpxA-like_sf"/>
</dbReference>
<evidence type="ECO:0000313" key="7">
    <source>
        <dbReference type="EMBL" id="SFV54117.1"/>
    </source>
</evidence>
<dbReference type="PROSITE" id="PS00101">
    <property type="entry name" value="HEXAPEP_TRANSFERASES"/>
    <property type="match status" value="1"/>
</dbReference>
<dbReference type="GO" id="GO:0005737">
    <property type="term" value="C:cytoplasm"/>
    <property type="evidence" value="ECO:0007669"/>
    <property type="project" value="InterPro"/>
</dbReference>
<evidence type="ECO:0000256" key="1">
    <source>
        <dbReference type="ARBA" id="ARBA00007274"/>
    </source>
</evidence>
<proteinExistence type="inferred from homology"/>
<dbReference type="EMBL" id="FPHN01000031">
    <property type="protein sequence ID" value="SFV54117.1"/>
    <property type="molecule type" value="Genomic_DNA"/>
</dbReference>
<organism evidence="7">
    <name type="scientific">hydrothermal vent metagenome</name>
    <dbReference type="NCBI Taxonomy" id="652676"/>
    <lineage>
        <taxon>unclassified sequences</taxon>
        <taxon>metagenomes</taxon>
        <taxon>ecological metagenomes</taxon>
    </lineage>
</organism>
<reference evidence="7" key="1">
    <citation type="submission" date="2016-10" db="EMBL/GenBank/DDBJ databases">
        <authorList>
            <person name="de Groot N.N."/>
        </authorList>
    </citation>
    <scope>NUCLEOTIDE SEQUENCE</scope>
</reference>
<comment type="catalytic activity">
    <reaction evidence="6">
        <text>L-serine + acetyl-CoA = O-acetyl-L-serine + CoA</text>
        <dbReference type="Rhea" id="RHEA:24560"/>
        <dbReference type="ChEBI" id="CHEBI:33384"/>
        <dbReference type="ChEBI" id="CHEBI:57287"/>
        <dbReference type="ChEBI" id="CHEBI:57288"/>
        <dbReference type="ChEBI" id="CHEBI:58340"/>
        <dbReference type="EC" id="2.3.1.30"/>
    </reaction>
</comment>
<dbReference type="PANTHER" id="PTHR42811">
    <property type="entry name" value="SERINE ACETYLTRANSFERASE"/>
    <property type="match status" value="1"/>
</dbReference>
<dbReference type="NCBIfam" id="TIGR01172">
    <property type="entry name" value="cysE"/>
    <property type="match status" value="1"/>
</dbReference>
<dbReference type="InterPro" id="IPR053376">
    <property type="entry name" value="Serine_acetyltransferase"/>
</dbReference>
<dbReference type="EC" id="2.3.1.30" evidence="2"/>
<keyword evidence="5 7" id="KW-0012">Acyltransferase</keyword>
<dbReference type="InterPro" id="IPR001451">
    <property type="entry name" value="Hexapep"/>
</dbReference>
<dbReference type="InterPro" id="IPR005881">
    <property type="entry name" value="Ser_O-AcTrfase"/>
</dbReference>
<dbReference type="InterPro" id="IPR042122">
    <property type="entry name" value="Ser_AcTrfase_N_sf"/>
</dbReference>
<dbReference type="InterPro" id="IPR045304">
    <property type="entry name" value="LbH_SAT"/>
</dbReference>
<protein>
    <recommendedName>
        <fullName evidence="2">serine O-acetyltransferase</fullName>
        <ecNumber evidence="2">2.3.1.30</ecNumber>
    </recommendedName>
</protein>
<dbReference type="PIRSF" id="PIRSF000441">
    <property type="entry name" value="CysE"/>
    <property type="match status" value="1"/>
</dbReference>
<evidence type="ECO:0000256" key="4">
    <source>
        <dbReference type="ARBA" id="ARBA00022679"/>
    </source>
</evidence>
<keyword evidence="4 7" id="KW-0808">Transferase</keyword>